<reference evidence="2 3" key="1">
    <citation type="submission" date="2016-10" db="EMBL/GenBank/DDBJ databases">
        <authorList>
            <person name="de Groot N.N."/>
        </authorList>
    </citation>
    <scope>NUCLEOTIDE SEQUENCE [LARGE SCALE GENOMIC DNA]</scope>
    <source>
        <strain evidence="2 3">DSM 23042</strain>
    </source>
</reference>
<accession>A0A1H9SPT9</accession>
<evidence type="ECO:0000313" key="3">
    <source>
        <dbReference type="Proteomes" id="UP000198885"/>
    </source>
</evidence>
<sequence>MAKGILTAVALVLVLAPPALAASCGSAQTALRLDWSAVGWMPGGTTETVLAEHVSRPGEGLSQPVTVALSGATKRLEPGYPAVSAEFTGGRGAGTESFAMATDFANRKEVLILRLDFASPVAGLSFDIFDVDFVDRVRSQRGFRDGVTVTGYDAAGAAVAPALTSPHIPSGTGTSRRATVYLGPPLATNQAMGFRSDAAPGVDGGNVEVRFTSPVSSVTVGYSNGFDPPANNPQEQAIALSDLTFCNTLGAELNATKTQRLISESGTGCRDFGMDGRPDARAAIPGACIEYRVSVTNSGAGAATDIRLTDVLDDDLIFQAADVSGFGGGADGVQFSRPAAGQDCGATECVVGLNEATLPAGATGRIRVRATLR</sequence>
<feature type="signal peptide" evidence="1">
    <location>
        <begin position="1"/>
        <end position="21"/>
    </location>
</feature>
<organism evidence="2 3">
    <name type="scientific">Tranquillimonas rosea</name>
    <dbReference type="NCBI Taxonomy" id="641238"/>
    <lineage>
        <taxon>Bacteria</taxon>
        <taxon>Pseudomonadati</taxon>
        <taxon>Pseudomonadota</taxon>
        <taxon>Alphaproteobacteria</taxon>
        <taxon>Rhodobacterales</taxon>
        <taxon>Roseobacteraceae</taxon>
        <taxon>Tranquillimonas</taxon>
    </lineage>
</organism>
<dbReference type="InterPro" id="IPR047589">
    <property type="entry name" value="DUF11_rpt"/>
</dbReference>
<evidence type="ECO:0000256" key="1">
    <source>
        <dbReference type="SAM" id="SignalP"/>
    </source>
</evidence>
<dbReference type="EMBL" id="FOGU01000003">
    <property type="protein sequence ID" value="SER86868.1"/>
    <property type="molecule type" value="Genomic_DNA"/>
</dbReference>
<keyword evidence="3" id="KW-1185">Reference proteome</keyword>
<dbReference type="STRING" id="641238.SAMN04490244_103322"/>
<dbReference type="RefSeq" id="WP_177190408.1">
    <property type="nucleotide sequence ID" value="NZ_FOGU01000003.1"/>
</dbReference>
<name>A0A1H9SPT9_9RHOB</name>
<proteinExistence type="predicted"/>
<feature type="chain" id="PRO_5011743798" evidence="1">
    <location>
        <begin position="22"/>
        <end position="373"/>
    </location>
</feature>
<evidence type="ECO:0000313" key="2">
    <source>
        <dbReference type="EMBL" id="SER86868.1"/>
    </source>
</evidence>
<dbReference type="PROSITE" id="PS51257">
    <property type="entry name" value="PROKAR_LIPOPROTEIN"/>
    <property type="match status" value="1"/>
</dbReference>
<dbReference type="NCBIfam" id="TIGR01451">
    <property type="entry name" value="B_ant_repeat"/>
    <property type="match status" value="1"/>
</dbReference>
<dbReference type="AlphaFoldDB" id="A0A1H9SPT9"/>
<protein>
    <submittedName>
        <fullName evidence="2">Conserved repeat domain-containing protein</fullName>
    </submittedName>
</protein>
<gene>
    <name evidence="2" type="ORF">SAMN04490244_103322</name>
</gene>
<dbReference type="Proteomes" id="UP000198885">
    <property type="component" value="Unassembled WGS sequence"/>
</dbReference>
<keyword evidence="1" id="KW-0732">Signal</keyword>